<name>Q0G5L3_9HYPH</name>
<gene>
    <name evidence="2" type="ORF">FP2506_09416</name>
</gene>
<protein>
    <submittedName>
        <fullName evidence="2">TRAP dicarboxylate family transporter, DctP subunit</fullName>
    </submittedName>
</protein>
<proteinExistence type="predicted"/>
<dbReference type="STRING" id="217511.GCA_001463845_00647"/>
<dbReference type="PANTHER" id="PTHR33376:SF5">
    <property type="entry name" value="EXTRACYTOPLASMIC SOLUTE RECEPTOR PROTEIN"/>
    <property type="match status" value="1"/>
</dbReference>
<keyword evidence="3" id="KW-1185">Reference proteome</keyword>
<dbReference type="InterPro" id="IPR018389">
    <property type="entry name" value="DctP_fam"/>
</dbReference>
<dbReference type="GO" id="GO:0055085">
    <property type="term" value="P:transmembrane transport"/>
    <property type="evidence" value="ECO:0007669"/>
    <property type="project" value="InterPro"/>
</dbReference>
<dbReference type="InterPro" id="IPR038404">
    <property type="entry name" value="TRAP_DctP_sf"/>
</dbReference>
<dbReference type="Proteomes" id="UP000004310">
    <property type="component" value="Unassembled WGS sequence"/>
</dbReference>
<accession>Q0G5L3</accession>
<dbReference type="NCBIfam" id="NF037995">
    <property type="entry name" value="TRAP_S1"/>
    <property type="match status" value="1"/>
</dbReference>
<comment type="caution">
    <text evidence="2">The sequence shown here is derived from an EMBL/GenBank/DDBJ whole genome shotgun (WGS) entry which is preliminary data.</text>
</comment>
<dbReference type="PANTHER" id="PTHR33376">
    <property type="match status" value="1"/>
</dbReference>
<dbReference type="Gene3D" id="3.40.190.170">
    <property type="entry name" value="Bacterial extracellular solute-binding protein, family 7"/>
    <property type="match status" value="1"/>
</dbReference>
<dbReference type="eggNOG" id="COG4663">
    <property type="taxonomic scope" value="Bacteria"/>
</dbReference>
<reference evidence="2 3" key="1">
    <citation type="journal article" date="2010" name="J. Bacteriol.">
        <title>Genome sequence of Fulvimarina pelagi HTCC2506T, a Mn(II)-oxidizing alphaproteobacterium possessing an aerobic anoxygenic photosynthetic gene cluster and Xanthorhodopsin.</title>
        <authorList>
            <person name="Kang I."/>
            <person name="Oh H.M."/>
            <person name="Lim S.I."/>
            <person name="Ferriera S."/>
            <person name="Giovannoni S.J."/>
            <person name="Cho J.C."/>
        </authorList>
    </citation>
    <scope>NUCLEOTIDE SEQUENCE [LARGE SCALE GENOMIC DNA]</scope>
    <source>
        <strain evidence="2 3">HTCC2506</strain>
    </source>
</reference>
<dbReference type="EMBL" id="AATP01000001">
    <property type="protein sequence ID" value="EAU43051.1"/>
    <property type="molecule type" value="Genomic_DNA"/>
</dbReference>
<dbReference type="CDD" id="cd13604">
    <property type="entry name" value="PBP2_TRAP_ketoacid_lactate_like"/>
    <property type="match status" value="1"/>
</dbReference>
<dbReference type="HOGENOM" id="CLU_036176_0_0_5"/>
<organism evidence="2 3">
    <name type="scientific">Fulvimarina pelagi HTCC2506</name>
    <dbReference type="NCBI Taxonomy" id="314231"/>
    <lineage>
        <taxon>Bacteria</taxon>
        <taxon>Pseudomonadati</taxon>
        <taxon>Pseudomonadota</taxon>
        <taxon>Alphaproteobacteria</taxon>
        <taxon>Hyphomicrobiales</taxon>
        <taxon>Aurantimonadaceae</taxon>
        <taxon>Fulvimarina</taxon>
    </lineage>
</organism>
<dbReference type="AlphaFoldDB" id="Q0G5L3"/>
<sequence>MNPRRSASNDTERQAIQEGGNLMLKRFAIAIATVSSLTAASYAQESYDLKFQSSDNSGTAAFEVQSAWTDHLREMSDGRINVEMLPAGSIVEYNETLDAVGAGILSGHITDSSYFTGKDPAFALIGNPVGAYSSPEELRAFFDRGGGAELYNEILEPYGVHFVGAAAQTAEAIPSKIAITSVEDLKGVKMRAPEGMVQSAFAAAGASPVNLPQSEVFTALDKGVISAADATTLATNDSMGLHDVAKNPIWPGFHSLPLNEVSINKSTWDSMSEEDRKILTDSVTWYADELAERIKARDQEVADKLSQTEGVTVHSWSEEEKKKFRQIAQDQWAEYAGRSEGAQKVFDTMTEFLKSEGKL</sequence>
<evidence type="ECO:0000256" key="1">
    <source>
        <dbReference type="ARBA" id="ARBA00022729"/>
    </source>
</evidence>
<keyword evidence="1" id="KW-0732">Signal</keyword>
<evidence type="ECO:0000313" key="2">
    <source>
        <dbReference type="EMBL" id="EAU43051.1"/>
    </source>
</evidence>
<evidence type="ECO:0000313" key="3">
    <source>
        <dbReference type="Proteomes" id="UP000004310"/>
    </source>
</evidence>
<dbReference type="Pfam" id="PF03480">
    <property type="entry name" value="DctP"/>
    <property type="match status" value="1"/>
</dbReference>